<protein>
    <submittedName>
        <fullName evidence="1">Uncharacterized protein</fullName>
    </submittedName>
</protein>
<sequence>MTTESTPNCAACNEARPTELNTCSVCDVTVCHDHATWTEDGETAFCLPCTEEALRLEAGRILRLVASMIRGHREHTAAHWEAEKALLALDASMVEEVASYLAPQPTEAPV</sequence>
<dbReference type="Proteomes" id="UP001596317">
    <property type="component" value="Unassembled WGS sequence"/>
</dbReference>
<reference evidence="2" key="1">
    <citation type="journal article" date="2019" name="Int. J. Syst. Evol. Microbiol.">
        <title>The Global Catalogue of Microorganisms (GCM) 10K type strain sequencing project: providing services to taxonomists for standard genome sequencing and annotation.</title>
        <authorList>
            <consortium name="The Broad Institute Genomics Platform"/>
            <consortium name="The Broad Institute Genome Sequencing Center for Infectious Disease"/>
            <person name="Wu L."/>
            <person name="Ma J."/>
        </authorList>
    </citation>
    <scope>NUCLEOTIDE SEQUENCE [LARGE SCALE GENOMIC DNA]</scope>
    <source>
        <strain evidence="2">CCUG 63830</strain>
    </source>
</reference>
<dbReference type="EMBL" id="JBHSWB010000002">
    <property type="protein sequence ID" value="MFC6662883.1"/>
    <property type="molecule type" value="Genomic_DNA"/>
</dbReference>
<proteinExistence type="predicted"/>
<accession>A0ABW1ZQF5</accession>
<name>A0ABW1ZQF5_9DEIO</name>
<evidence type="ECO:0000313" key="2">
    <source>
        <dbReference type="Proteomes" id="UP001596317"/>
    </source>
</evidence>
<comment type="caution">
    <text evidence="1">The sequence shown here is derived from an EMBL/GenBank/DDBJ whole genome shotgun (WGS) entry which is preliminary data.</text>
</comment>
<evidence type="ECO:0000313" key="1">
    <source>
        <dbReference type="EMBL" id="MFC6662883.1"/>
    </source>
</evidence>
<organism evidence="1 2">
    <name type="scientific">Deinococcus multiflagellatus</name>
    <dbReference type="NCBI Taxonomy" id="1656887"/>
    <lineage>
        <taxon>Bacteria</taxon>
        <taxon>Thermotogati</taxon>
        <taxon>Deinococcota</taxon>
        <taxon>Deinococci</taxon>
        <taxon>Deinococcales</taxon>
        <taxon>Deinococcaceae</taxon>
        <taxon>Deinococcus</taxon>
    </lineage>
</organism>
<dbReference type="RefSeq" id="WP_224611834.1">
    <property type="nucleotide sequence ID" value="NZ_JAIQXV010000020.1"/>
</dbReference>
<keyword evidence="2" id="KW-1185">Reference proteome</keyword>
<gene>
    <name evidence="1" type="ORF">ACFP90_22840</name>
</gene>